<feature type="compositionally biased region" description="Basic and acidic residues" evidence="1">
    <location>
        <begin position="1"/>
        <end position="11"/>
    </location>
</feature>
<reference evidence="2" key="1">
    <citation type="submission" date="2023-10" db="EMBL/GenBank/DDBJ databases">
        <authorList>
            <person name="Chen Y."/>
            <person name="Shah S."/>
            <person name="Dougan E. K."/>
            <person name="Thang M."/>
            <person name="Chan C."/>
        </authorList>
    </citation>
    <scope>NUCLEOTIDE SEQUENCE [LARGE SCALE GENOMIC DNA]</scope>
</reference>
<organism evidence="2 3">
    <name type="scientific">Prorocentrum cordatum</name>
    <dbReference type="NCBI Taxonomy" id="2364126"/>
    <lineage>
        <taxon>Eukaryota</taxon>
        <taxon>Sar</taxon>
        <taxon>Alveolata</taxon>
        <taxon>Dinophyceae</taxon>
        <taxon>Prorocentrales</taxon>
        <taxon>Prorocentraceae</taxon>
        <taxon>Prorocentrum</taxon>
    </lineage>
</organism>
<evidence type="ECO:0000256" key="1">
    <source>
        <dbReference type="SAM" id="MobiDB-lite"/>
    </source>
</evidence>
<evidence type="ECO:0000313" key="3">
    <source>
        <dbReference type="Proteomes" id="UP001189429"/>
    </source>
</evidence>
<keyword evidence="3" id="KW-1185">Reference proteome</keyword>
<accession>A0ABN9QAB2</accession>
<dbReference type="Proteomes" id="UP001189429">
    <property type="component" value="Unassembled WGS sequence"/>
</dbReference>
<feature type="non-terminal residue" evidence="2">
    <location>
        <position position="1"/>
    </location>
</feature>
<feature type="non-terminal residue" evidence="2">
    <location>
        <position position="72"/>
    </location>
</feature>
<name>A0ABN9QAB2_9DINO</name>
<proteinExistence type="predicted"/>
<feature type="compositionally biased region" description="Gly residues" evidence="1">
    <location>
        <begin position="54"/>
        <end position="72"/>
    </location>
</feature>
<evidence type="ECO:0000313" key="2">
    <source>
        <dbReference type="EMBL" id="CAK0802793.1"/>
    </source>
</evidence>
<feature type="region of interest" description="Disordered" evidence="1">
    <location>
        <begin position="1"/>
        <end position="72"/>
    </location>
</feature>
<comment type="caution">
    <text evidence="2">The sequence shown here is derived from an EMBL/GenBank/DDBJ whole genome shotgun (WGS) entry which is preliminary data.</text>
</comment>
<sequence>RRLRAWPEGRAARAGGGRRRRERPRGGPGRRDPHGSQESPGRALPPDRARPRTGAGGGPGARVGEAGSRGRG</sequence>
<dbReference type="EMBL" id="CAUYUJ010002881">
    <property type="protein sequence ID" value="CAK0802793.1"/>
    <property type="molecule type" value="Genomic_DNA"/>
</dbReference>
<gene>
    <name evidence="2" type="ORF">PCOR1329_LOCUS10176</name>
</gene>
<protein>
    <submittedName>
        <fullName evidence="2">Uncharacterized protein</fullName>
    </submittedName>
</protein>